<dbReference type="Proteomes" id="UP001642483">
    <property type="component" value="Unassembled WGS sequence"/>
</dbReference>
<keyword evidence="1" id="KW-0175">Coiled coil</keyword>
<sequence>MLFPPVVSLDSDENRKLSSEINHCIENISTNLGRIRLRIDRLNNEFDNLQVLADDVAEKYEKTAARRGPQNIDRKTMLQAQLANVMNIWDMTLVGTVRKNKRFLPSQPRKGLFTRPISSTIKMQESVHMCQRKKIGRALLSSMHMTGEVEATQSSKP</sequence>
<protein>
    <submittedName>
        <fullName evidence="2">Uncharacterized protein</fullName>
    </submittedName>
</protein>
<evidence type="ECO:0000256" key="1">
    <source>
        <dbReference type="SAM" id="Coils"/>
    </source>
</evidence>
<reference evidence="2 3" key="1">
    <citation type="submission" date="2024-02" db="EMBL/GenBank/DDBJ databases">
        <authorList>
            <person name="Daric V."/>
            <person name="Darras S."/>
        </authorList>
    </citation>
    <scope>NUCLEOTIDE SEQUENCE [LARGE SCALE GENOMIC DNA]</scope>
</reference>
<organism evidence="2 3">
    <name type="scientific">Clavelina lepadiformis</name>
    <name type="common">Light-bulb sea squirt</name>
    <name type="synonym">Ascidia lepadiformis</name>
    <dbReference type="NCBI Taxonomy" id="159417"/>
    <lineage>
        <taxon>Eukaryota</taxon>
        <taxon>Metazoa</taxon>
        <taxon>Chordata</taxon>
        <taxon>Tunicata</taxon>
        <taxon>Ascidiacea</taxon>
        <taxon>Aplousobranchia</taxon>
        <taxon>Clavelinidae</taxon>
        <taxon>Clavelina</taxon>
    </lineage>
</organism>
<proteinExistence type="predicted"/>
<evidence type="ECO:0000313" key="2">
    <source>
        <dbReference type="EMBL" id="CAK8672668.1"/>
    </source>
</evidence>
<accession>A0ABP0EYU8</accession>
<feature type="coiled-coil region" evidence="1">
    <location>
        <begin position="25"/>
        <end position="59"/>
    </location>
</feature>
<gene>
    <name evidence="2" type="ORF">CVLEPA_LOCUS2363</name>
</gene>
<keyword evidence="3" id="KW-1185">Reference proteome</keyword>
<dbReference type="EMBL" id="CAWYQH010000001">
    <property type="protein sequence ID" value="CAK8672668.1"/>
    <property type="molecule type" value="Genomic_DNA"/>
</dbReference>
<evidence type="ECO:0000313" key="3">
    <source>
        <dbReference type="Proteomes" id="UP001642483"/>
    </source>
</evidence>
<name>A0ABP0EYU8_CLALP</name>
<comment type="caution">
    <text evidence="2">The sequence shown here is derived from an EMBL/GenBank/DDBJ whole genome shotgun (WGS) entry which is preliminary data.</text>
</comment>